<keyword evidence="5 12" id="KW-0337">GPI-anchor biosynthesis</keyword>
<name>A0A3D8T794_9HELO</name>
<evidence type="ECO:0000256" key="9">
    <source>
        <dbReference type="ARBA" id="ARBA00022824"/>
    </source>
</evidence>
<feature type="transmembrane region" description="Helical" evidence="12">
    <location>
        <begin position="454"/>
        <end position="475"/>
    </location>
</feature>
<comment type="similarity">
    <text evidence="3 12">Belongs to the PIGV family.</text>
</comment>
<keyword evidence="6 12" id="KW-0328">Glycosyltransferase</keyword>
<dbReference type="OrthoDB" id="10252502at2759"/>
<feature type="transmembrane region" description="Helical" evidence="12">
    <location>
        <begin position="353"/>
        <end position="375"/>
    </location>
</feature>
<reference evidence="13 14" key="1">
    <citation type="journal article" date="2018" name="IMA Fungus">
        <title>IMA Genome-F 9: Draft genome sequence of Annulohypoxylon stygium, Aspergillus mulundensis, Berkeleyomyces basicola (syn. Thielaviopsis basicola), Ceratocystis smalleyi, two Cercospora beticola strains, Coleophoma cylindrospora, Fusarium fracticaudum, Phialophora cf. hyalina, and Morchella septimelata.</title>
        <authorList>
            <person name="Wingfield B.D."/>
            <person name="Bills G.F."/>
            <person name="Dong Y."/>
            <person name="Huang W."/>
            <person name="Nel W.J."/>
            <person name="Swalarsk-Parry B.S."/>
            <person name="Vaghefi N."/>
            <person name="Wilken P.M."/>
            <person name="An Z."/>
            <person name="de Beer Z.W."/>
            <person name="De Vos L."/>
            <person name="Chen L."/>
            <person name="Duong T.A."/>
            <person name="Gao Y."/>
            <person name="Hammerbacher A."/>
            <person name="Kikkert J.R."/>
            <person name="Li Y."/>
            <person name="Li H."/>
            <person name="Li K."/>
            <person name="Li Q."/>
            <person name="Liu X."/>
            <person name="Ma X."/>
            <person name="Naidoo K."/>
            <person name="Pethybridge S.J."/>
            <person name="Sun J."/>
            <person name="Steenkamp E.T."/>
            <person name="van der Nest M.A."/>
            <person name="van Wyk S."/>
            <person name="Wingfield M.J."/>
            <person name="Xiong C."/>
            <person name="Yue Q."/>
            <person name="Zhang X."/>
        </authorList>
    </citation>
    <scope>NUCLEOTIDE SEQUENCE [LARGE SCALE GENOMIC DNA]</scope>
    <source>
        <strain evidence="13 14">BP5796</strain>
    </source>
</reference>
<evidence type="ECO:0000256" key="7">
    <source>
        <dbReference type="ARBA" id="ARBA00022679"/>
    </source>
</evidence>
<evidence type="ECO:0000256" key="8">
    <source>
        <dbReference type="ARBA" id="ARBA00022692"/>
    </source>
</evidence>
<evidence type="ECO:0000256" key="5">
    <source>
        <dbReference type="ARBA" id="ARBA00022502"/>
    </source>
</evidence>
<gene>
    <name evidence="13" type="ORF">BP5796_00188</name>
</gene>
<dbReference type="Pfam" id="PF04188">
    <property type="entry name" value="Mannosyl_trans2"/>
    <property type="match status" value="1"/>
</dbReference>
<keyword evidence="8 12" id="KW-0812">Transmembrane</keyword>
<dbReference type="EC" id="2.4.1.-" evidence="12"/>
<dbReference type="AlphaFoldDB" id="A0A3D8T794"/>
<evidence type="ECO:0000313" key="14">
    <source>
        <dbReference type="Proteomes" id="UP000256328"/>
    </source>
</evidence>
<comment type="caution">
    <text evidence="13">The sequence shown here is derived from an EMBL/GenBank/DDBJ whole genome shotgun (WGS) entry which is preliminary data.</text>
</comment>
<comment type="function">
    <text evidence="12">Mannosyltransferase involved in glycosylphosphatidylinositol-anchor biosynthesis.</text>
</comment>
<comment type="subcellular location">
    <subcellularLocation>
        <location evidence="1 12">Endoplasmic reticulum membrane</location>
        <topology evidence="1 12">Multi-pass membrane protein</topology>
    </subcellularLocation>
</comment>
<feature type="transmembrane region" description="Helical" evidence="12">
    <location>
        <begin position="522"/>
        <end position="543"/>
    </location>
</feature>
<evidence type="ECO:0000256" key="3">
    <source>
        <dbReference type="ARBA" id="ARBA00008698"/>
    </source>
</evidence>
<feature type="transmembrane region" description="Helical" evidence="12">
    <location>
        <begin position="625"/>
        <end position="644"/>
    </location>
</feature>
<keyword evidence="7 12" id="KW-0808">Transferase</keyword>
<evidence type="ECO:0000256" key="2">
    <source>
        <dbReference type="ARBA" id="ARBA00004687"/>
    </source>
</evidence>
<comment type="pathway">
    <text evidence="2 12">Glycolipid biosynthesis; glycosylphosphatidylinositol-anchor biosynthesis.</text>
</comment>
<dbReference type="GO" id="GO:0000009">
    <property type="term" value="F:alpha-1,6-mannosyltransferase activity"/>
    <property type="evidence" value="ECO:0007669"/>
    <property type="project" value="InterPro"/>
</dbReference>
<comment type="caution">
    <text evidence="12">Lacks conserved residue(s) required for the propagation of feature annotation.</text>
</comment>
<dbReference type="InterPro" id="IPR007315">
    <property type="entry name" value="PIG-V/Gpi18"/>
</dbReference>
<protein>
    <recommendedName>
        <fullName evidence="4 12">GPI mannosyltransferase 2</fullName>
        <ecNumber evidence="12">2.4.1.-</ecNumber>
    </recommendedName>
</protein>
<dbReference type="GO" id="GO:0006506">
    <property type="term" value="P:GPI anchor biosynthetic process"/>
    <property type="evidence" value="ECO:0007669"/>
    <property type="project" value="UniProtKB-UniPathway"/>
</dbReference>
<dbReference type="Proteomes" id="UP000256328">
    <property type="component" value="Unassembled WGS sequence"/>
</dbReference>
<evidence type="ECO:0000256" key="11">
    <source>
        <dbReference type="ARBA" id="ARBA00023136"/>
    </source>
</evidence>
<sequence length="647" mass="70514">MEEEPYNQSEPYNQANLFAAAPAMAASQGGGVLTIAQAVTVSTFDSSQVPATVWKRAPPRASRFHLPLRSLTQVSRHYSVFAQYGTAQLPAAPSPRLAGGKISSAHGIPLHKEYAYAIRRPATRSLCKGAARLFTAYEICKLGAVRPVYGVRTAAPHPGTSCTLVSCLRPVKANNPTVKSSLERELDLGPTSYGTKPTVTMPSWAPYLESPYGTLLKAFLAWKILLLVVAVTSPGSGYDTSSSLFLADSPAQQDLPSPPLRHLMGKLTRWDAIYFVKVANRGYLYEQEWAFGWGFSKLIASCTAGLKWAGLPPFEGVEAIVGVCIAHISHLLSVFALFGLTQTLFPGHNRRRFAISTAILQIISPAGLFLSAPYAESTCAFLSFLGSVLFAKSFAVKKAPSLGHDLLVLAAGVVFGMCSTLRSNGILNGILLLEEAFRGLGRLTTDLNCAACRRLVLTGLGGLCVGVGFLIPQYIAYREFCSFPDPVAIRPWCEKTLPSIYTFVQEHYWNCGFLRYWTVSNIPLFLLATPMFTVLFVSSVWGLRREKASPRRYSKNGAEQNKTPTEEDSIPTATLVQNMAFSQLILATLTLTGAHAQIITRVASAYPVWMWYIADSSAKMKVETFVRFMIIYALVQGGLFASFLPPA</sequence>
<dbReference type="GO" id="GO:0031501">
    <property type="term" value="C:mannosyltransferase complex"/>
    <property type="evidence" value="ECO:0007669"/>
    <property type="project" value="TreeGrafter"/>
</dbReference>
<evidence type="ECO:0000313" key="13">
    <source>
        <dbReference type="EMBL" id="RDW94425.1"/>
    </source>
</evidence>
<evidence type="ECO:0000256" key="1">
    <source>
        <dbReference type="ARBA" id="ARBA00004477"/>
    </source>
</evidence>
<keyword evidence="14" id="KW-1185">Reference proteome</keyword>
<evidence type="ECO:0000256" key="6">
    <source>
        <dbReference type="ARBA" id="ARBA00022676"/>
    </source>
</evidence>
<proteinExistence type="inferred from homology"/>
<keyword evidence="11 12" id="KW-0472">Membrane</keyword>
<evidence type="ECO:0000256" key="10">
    <source>
        <dbReference type="ARBA" id="ARBA00022989"/>
    </source>
</evidence>
<feature type="transmembrane region" description="Helical" evidence="12">
    <location>
        <begin position="319"/>
        <end position="341"/>
    </location>
</feature>
<dbReference type="EMBL" id="PDLN01000001">
    <property type="protein sequence ID" value="RDW94425.1"/>
    <property type="molecule type" value="Genomic_DNA"/>
</dbReference>
<dbReference type="GO" id="GO:0005789">
    <property type="term" value="C:endoplasmic reticulum membrane"/>
    <property type="evidence" value="ECO:0007669"/>
    <property type="project" value="UniProtKB-SubCell"/>
</dbReference>
<keyword evidence="10 12" id="KW-1133">Transmembrane helix</keyword>
<dbReference type="PANTHER" id="PTHR12468:SF2">
    <property type="entry name" value="GPI MANNOSYLTRANSFERASE 2"/>
    <property type="match status" value="1"/>
</dbReference>
<dbReference type="PANTHER" id="PTHR12468">
    <property type="entry name" value="GPI MANNOSYLTRANSFERASE 2"/>
    <property type="match status" value="1"/>
</dbReference>
<evidence type="ECO:0000256" key="4">
    <source>
        <dbReference type="ARBA" id="ARBA00013795"/>
    </source>
</evidence>
<accession>A0A3D8T794</accession>
<evidence type="ECO:0000256" key="12">
    <source>
        <dbReference type="RuleBase" id="RU363112"/>
    </source>
</evidence>
<dbReference type="GO" id="GO:0004376">
    <property type="term" value="F:GPI mannosyltransferase activity"/>
    <property type="evidence" value="ECO:0007669"/>
    <property type="project" value="InterPro"/>
</dbReference>
<dbReference type="UniPathway" id="UPA00196"/>
<organism evidence="13 14">
    <name type="scientific">Coleophoma crateriformis</name>
    <dbReference type="NCBI Taxonomy" id="565419"/>
    <lineage>
        <taxon>Eukaryota</taxon>
        <taxon>Fungi</taxon>
        <taxon>Dikarya</taxon>
        <taxon>Ascomycota</taxon>
        <taxon>Pezizomycotina</taxon>
        <taxon>Leotiomycetes</taxon>
        <taxon>Helotiales</taxon>
        <taxon>Dermateaceae</taxon>
        <taxon>Coleophoma</taxon>
    </lineage>
</organism>
<feature type="transmembrane region" description="Helical" evidence="12">
    <location>
        <begin position="406"/>
        <end position="433"/>
    </location>
</feature>
<keyword evidence="9 12" id="KW-0256">Endoplasmic reticulum</keyword>